<keyword evidence="2" id="KW-0560">Oxidoreductase</keyword>
<reference evidence="5 6" key="1">
    <citation type="journal article" date="2016" name="Genome Biol. Evol.">
        <title>Divergent and convergent evolution of fungal pathogenicity.</title>
        <authorList>
            <person name="Shang Y."/>
            <person name="Xiao G."/>
            <person name="Zheng P."/>
            <person name="Cen K."/>
            <person name="Zhan S."/>
            <person name="Wang C."/>
        </authorList>
    </citation>
    <scope>NUCLEOTIDE SEQUENCE [LARGE SCALE GENOMIC DNA]</scope>
    <source>
        <strain evidence="5 6">ARSEF 2679</strain>
    </source>
</reference>
<sequence>MAVFDWEPYQPGQGWARNSLYAKELTFLVEVGNLPAPGRNNCELSVEGPYGREIGLHHFSTVLLVAQGIGIAAAMPQVMSIVERYASDSATRRQMRAQPLERQSLHRDKTCRLNLYWVLTSSADIHWINGALRRLAAIDEAKNILKIWIFDQSTELAANIHEMDEKHKELFVICEAPWYATLKSFMAYHSNAHPGKCAIAVSGSLDFRQKISEIMLHLNLSSYFEFDYQPRDLDSRAGIAPREPSKSEPAIASDGGNGKGAQTTLLPPPLKLRAQHAPPTLERTGDSRREVSVAGEVGTSSFV</sequence>
<gene>
    <name evidence="5" type="ORF">ISF_09728</name>
</gene>
<dbReference type="GeneID" id="30026020"/>
<dbReference type="Pfam" id="PF08030">
    <property type="entry name" value="NAD_binding_6"/>
    <property type="match status" value="1"/>
</dbReference>
<dbReference type="InterPro" id="IPR051410">
    <property type="entry name" value="Ferric/Cupric_Reductase"/>
</dbReference>
<evidence type="ECO:0000259" key="4">
    <source>
        <dbReference type="Pfam" id="PF08030"/>
    </source>
</evidence>
<organism evidence="5 6">
    <name type="scientific">Cordyceps fumosorosea (strain ARSEF 2679)</name>
    <name type="common">Isaria fumosorosea</name>
    <dbReference type="NCBI Taxonomy" id="1081104"/>
    <lineage>
        <taxon>Eukaryota</taxon>
        <taxon>Fungi</taxon>
        <taxon>Dikarya</taxon>
        <taxon>Ascomycota</taxon>
        <taxon>Pezizomycotina</taxon>
        <taxon>Sordariomycetes</taxon>
        <taxon>Hypocreomycetidae</taxon>
        <taxon>Hypocreales</taxon>
        <taxon>Cordycipitaceae</taxon>
        <taxon>Cordyceps</taxon>
    </lineage>
</organism>
<feature type="region of interest" description="Disordered" evidence="3">
    <location>
        <begin position="235"/>
        <end position="303"/>
    </location>
</feature>
<keyword evidence="1" id="KW-0813">Transport</keyword>
<dbReference type="Gene3D" id="3.40.50.80">
    <property type="entry name" value="Nucleotide-binding domain of ferredoxin-NADP reductase (FNR) module"/>
    <property type="match status" value="1"/>
</dbReference>
<evidence type="ECO:0000256" key="2">
    <source>
        <dbReference type="ARBA" id="ARBA00023002"/>
    </source>
</evidence>
<accession>A0A162JC67</accession>
<feature type="domain" description="Ferric reductase NAD binding" evidence="4">
    <location>
        <begin position="59"/>
        <end position="155"/>
    </location>
</feature>
<evidence type="ECO:0000313" key="6">
    <source>
        <dbReference type="Proteomes" id="UP000076744"/>
    </source>
</evidence>
<dbReference type="OrthoDB" id="5244652at2759"/>
<name>A0A162JC67_CORFA</name>
<dbReference type="EMBL" id="AZHB01000067">
    <property type="protein sequence ID" value="OAA42288.1"/>
    <property type="molecule type" value="Genomic_DNA"/>
</dbReference>
<dbReference type="GO" id="GO:0015677">
    <property type="term" value="P:copper ion import"/>
    <property type="evidence" value="ECO:0007669"/>
    <property type="project" value="TreeGrafter"/>
</dbReference>
<dbReference type="InterPro" id="IPR039261">
    <property type="entry name" value="FNR_nucleotide-bd"/>
</dbReference>
<dbReference type="Proteomes" id="UP000076744">
    <property type="component" value="Unassembled WGS sequence"/>
</dbReference>
<dbReference type="PANTHER" id="PTHR32361">
    <property type="entry name" value="FERRIC/CUPRIC REDUCTASE TRANSMEMBRANE COMPONENT"/>
    <property type="match status" value="1"/>
</dbReference>
<keyword evidence="6" id="KW-1185">Reference proteome</keyword>
<dbReference type="GO" id="GO:0005886">
    <property type="term" value="C:plasma membrane"/>
    <property type="evidence" value="ECO:0007669"/>
    <property type="project" value="TreeGrafter"/>
</dbReference>
<evidence type="ECO:0000256" key="3">
    <source>
        <dbReference type="SAM" id="MobiDB-lite"/>
    </source>
</evidence>
<dbReference type="GO" id="GO:0000293">
    <property type="term" value="F:ferric-chelate reductase activity"/>
    <property type="evidence" value="ECO:0007669"/>
    <property type="project" value="TreeGrafter"/>
</dbReference>
<dbReference type="PANTHER" id="PTHR32361:SF9">
    <property type="entry name" value="FERRIC REDUCTASE TRANSMEMBRANE COMPONENT 3-RELATED"/>
    <property type="match status" value="1"/>
</dbReference>
<evidence type="ECO:0000313" key="5">
    <source>
        <dbReference type="EMBL" id="OAA42288.1"/>
    </source>
</evidence>
<dbReference type="GO" id="GO:0006879">
    <property type="term" value="P:intracellular iron ion homeostasis"/>
    <property type="evidence" value="ECO:0007669"/>
    <property type="project" value="TreeGrafter"/>
</dbReference>
<dbReference type="AlphaFoldDB" id="A0A162JC67"/>
<proteinExistence type="predicted"/>
<dbReference type="RefSeq" id="XP_018699478.1">
    <property type="nucleotide sequence ID" value="XM_018853329.1"/>
</dbReference>
<evidence type="ECO:0000256" key="1">
    <source>
        <dbReference type="ARBA" id="ARBA00022448"/>
    </source>
</evidence>
<dbReference type="InterPro" id="IPR013121">
    <property type="entry name" value="Fe_red_NAD-bd_6"/>
</dbReference>
<protein>
    <submittedName>
        <fullName evidence="5">Ferric reductase, NAD binding protein</fullName>
    </submittedName>
</protein>
<dbReference type="GO" id="GO:0006826">
    <property type="term" value="P:iron ion transport"/>
    <property type="evidence" value="ECO:0007669"/>
    <property type="project" value="TreeGrafter"/>
</dbReference>
<comment type="caution">
    <text evidence="5">The sequence shown here is derived from an EMBL/GenBank/DDBJ whole genome shotgun (WGS) entry which is preliminary data.</text>
</comment>